<dbReference type="RefSeq" id="WP_263734261.1">
    <property type="nucleotide sequence ID" value="NZ_JAOWKY010000001.1"/>
</dbReference>
<dbReference type="SUPFAM" id="SSF90123">
    <property type="entry name" value="ABC transporter transmembrane region"/>
    <property type="match status" value="1"/>
</dbReference>
<organism evidence="11 12">
    <name type="scientific">Albidovulum marisflavi</name>
    <dbReference type="NCBI Taxonomy" id="2984159"/>
    <lineage>
        <taxon>Bacteria</taxon>
        <taxon>Pseudomonadati</taxon>
        <taxon>Pseudomonadota</taxon>
        <taxon>Alphaproteobacteria</taxon>
        <taxon>Rhodobacterales</taxon>
        <taxon>Paracoccaceae</taxon>
        <taxon>Albidovulum</taxon>
    </lineage>
</organism>
<evidence type="ECO:0000256" key="4">
    <source>
        <dbReference type="ARBA" id="ARBA00022840"/>
    </source>
</evidence>
<protein>
    <submittedName>
        <fullName evidence="11">Type I secretion system permease/ATPase</fullName>
    </submittedName>
</protein>
<dbReference type="NCBIfam" id="TIGR01842">
    <property type="entry name" value="type_I_sec_PrtD"/>
    <property type="match status" value="1"/>
</dbReference>
<feature type="transmembrane region" description="Helical" evidence="8">
    <location>
        <begin position="20"/>
        <end position="46"/>
    </location>
</feature>
<dbReference type="PROSITE" id="PS00211">
    <property type="entry name" value="ABC_TRANSPORTER_1"/>
    <property type="match status" value="1"/>
</dbReference>
<feature type="domain" description="ABC transmembrane type-1" evidence="10">
    <location>
        <begin position="23"/>
        <end position="297"/>
    </location>
</feature>
<keyword evidence="3" id="KW-0547">Nucleotide-binding</keyword>
<proteinExistence type="predicted"/>
<evidence type="ECO:0000256" key="1">
    <source>
        <dbReference type="ARBA" id="ARBA00004651"/>
    </source>
</evidence>
<feature type="transmembrane region" description="Helical" evidence="8">
    <location>
        <begin position="58"/>
        <end position="75"/>
    </location>
</feature>
<comment type="caution">
    <text evidence="11">The sequence shown here is derived from an EMBL/GenBank/DDBJ whole genome shotgun (WGS) entry which is preliminary data.</text>
</comment>
<dbReference type="Pfam" id="PF00005">
    <property type="entry name" value="ABC_tran"/>
    <property type="match status" value="1"/>
</dbReference>
<keyword evidence="4" id="KW-0067">ATP-binding</keyword>
<dbReference type="Gene3D" id="1.20.1560.10">
    <property type="entry name" value="ABC transporter type 1, transmembrane domain"/>
    <property type="match status" value="1"/>
</dbReference>
<accession>A0ABT2ZBZ6</accession>
<dbReference type="PROSITE" id="PS50929">
    <property type="entry name" value="ABC_TM1F"/>
    <property type="match status" value="1"/>
</dbReference>
<evidence type="ECO:0000313" key="11">
    <source>
        <dbReference type="EMBL" id="MCV2868665.1"/>
    </source>
</evidence>
<evidence type="ECO:0000256" key="7">
    <source>
        <dbReference type="SAM" id="MobiDB-lite"/>
    </source>
</evidence>
<feature type="compositionally biased region" description="Basic residues" evidence="7">
    <location>
        <begin position="562"/>
        <end position="573"/>
    </location>
</feature>
<name>A0ABT2ZBZ6_9RHOB</name>
<dbReference type="InterPro" id="IPR011527">
    <property type="entry name" value="ABC1_TM_dom"/>
</dbReference>
<sequence>MPETSKDARLDKTMGAVRRLFPALVVLSFLVNLLLLVSALYMLQVYDRVLSSGSLDTLAWLTVGALAALVIYGVLEYARKVILGRAAYWLEIELSAPVIRRALAGRLAGEGPKASVTDVADLRSFVGGDAMLAFLDAPWSPIFLAFIWLVHPVLGMIAVGGAVVLFVLAVINDFVTRKPQQQVGAELRRSHATAQQYVDGAETVSPLGMAETLLSHWQNRYEAARSVQTRLGERTFAILSGSRSVRLALQVMILGAGAYQVLAGQLTAGGMVAAAIILSRALAPIERSIGAWRGFVAARAAYRNLKAAFARNDVPEGSLTLPRPAGRLSVENVFCLAPQSSSLILEDINFAIEPGQVCGVVGPSGSGKTSLCRLLVGAWRPVRGHVRLDGADVSAWNPEELGPYLGYLPQEVELFPATVAQNIARMRDVDSETVIMAARLAGVHEMILRLPSGYDTDVGLHGGRLSGGQRQRLGLARALFGDPALVVLDEPNSNLDSNGEQALMAAIGHLKARGTTIVMVTHNAAVLRATDKILALREGKVAAFDDRDQILRIGRGEQPKPGGKRVGKLRPAE</sequence>
<dbReference type="PANTHER" id="PTHR24221">
    <property type="entry name" value="ATP-BINDING CASSETTE SUB-FAMILY B"/>
    <property type="match status" value="1"/>
</dbReference>
<dbReference type="InterPro" id="IPR010128">
    <property type="entry name" value="ATPase_T1SS_PrtD-like"/>
</dbReference>
<dbReference type="InterPro" id="IPR003439">
    <property type="entry name" value="ABC_transporter-like_ATP-bd"/>
</dbReference>
<dbReference type="InterPro" id="IPR003593">
    <property type="entry name" value="AAA+_ATPase"/>
</dbReference>
<evidence type="ECO:0000256" key="5">
    <source>
        <dbReference type="ARBA" id="ARBA00022989"/>
    </source>
</evidence>
<feature type="domain" description="ABC transporter" evidence="9">
    <location>
        <begin position="328"/>
        <end position="563"/>
    </location>
</feature>
<dbReference type="Pfam" id="PF00664">
    <property type="entry name" value="ABC_membrane"/>
    <property type="match status" value="1"/>
</dbReference>
<dbReference type="InterPro" id="IPR027417">
    <property type="entry name" value="P-loop_NTPase"/>
</dbReference>
<dbReference type="PANTHER" id="PTHR24221:SF248">
    <property type="entry name" value="ABC TRANSPORTER TRANSMEMBRANE REGION"/>
    <property type="match status" value="1"/>
</dbReference>
<dbReference type="SUPFAM" id="SSF52540">
    <property type="entry name" value="P-loop containing nucleoside triphosphate hydrolases"/>
    <property type="match status" value="1"/>
</dbReference>
<feature type="transmembrane region" description="Helical" evidence="8">
    <location>
        <begin position="156"/>
        <end position="175"/>
    </location>
</feature>
<evidence type="ECO:0000259" key="10">
    <source>
        <dbReference type="PROSITE" id="PS50929"/>
    </source>
</evidence>
<dbReference type="SMART" id="SM00382">
    <property type="entry name" value="AAA"/>
    <property type="match status" value="1"/>
</dbReference>
<evidence type="ECO:0000313" key="12">
    <source>
        <dbReference type="Proteomes" id="UP001652542"/>
    </source>
</evidence>
<evidence type="ECO:0000256" key="2">
    <source>
        <dbReference type="ARBA" id="ARBA00022692"/>
    </source>
</evidence>
<evidence type="ECO:0000256" key="6">
    <source>
        <dbReference type="ARBA" id="ARBA00023136"/>
    </source>
</evidence>
<dbReference type="PROSITE" id="PS50893">
    <property type="entry name" value="ABC_TRANSPORTER_2"/>
    <property type="match status" value="1"/>
</dbReference>
<reference evidence="11 12" key="1">
    <citation type="submission" date="2022-10" db="EMBL/GenBank/DDBJ databases">
        <title>Defluviimonas sp. nov., isolated from ocean surface water.</title>
        <authorList>
            <person name="He W."/>
            <person name="Wang L."/>
            <person name="Zhang D.-F."/>
        </authorList>
    </citation>
    <scope>NUCLEOTIDE SEQUENCE [LARGE SCALE GENOMIC DNA]</scope>
    <source>
        <strain evidence="11 12">WL0002</strain>
    </source>
</reference>
<evidence type="ECO:0000256" key="3">
    <source>
        <dbReference type="ARBA" id="ARBA00022741"/>
    </source>
</evidence>
<keyword evidence="12" id="KW-1185">Reference proteome</keyword>
<dbReference type="InterPro" id="IPR039421">
    <property type="entry name" value="Type_1_exporter"/>
</dbReference>
<keyword evidence="6 8" id="KW-0472">Membrane</keyword>
<gene>
    <name evidence="11" type="ORF">OEW28_08495</name>
</gene>
<keyword evidence="2 8" id="KW-0812">Transmembrane</keyword>
<dbReference type="InterPro" id="IPR017871">
    <property type="entry name" value="ABC_transporter-like_CS"/>
</dbReference>
<dbReference type="CDD" id="cd03246">
    <property type="entry name" value="ABCC_Protease_Secretion"/>
    <property type="match status" value="1"/>
</dbReference>
<dbReference type="Proteomes" id="UP001652542">
    <property type="component" value="Unassembled WGS sequence"/>
</dbReference>
<keyword evidence="5 8" id="KW-1133">Transmembrane helix</keyword>
<dbReference type="EMBL" id="JAOWKY010000001">
    <property type="protein sequence ID" value="MCV2868665.1"/>
    <property type="molecule type" value="Genomic_DNA"/>
</dbReference>
<evidence type="ECO:0000256" key="8">
    <source>
        <dbReference type="SAM" id="Phobius"/>
    </source>
</evidence>
<dbReference type="Gene3D" id="3.40.50.300">
    <property type="entry name" value="P-loop containing nucleotide triphosphate hydrolases"/>
    <property type="match status" value="1"/>
</dbReference>
<feature type="region of interest" description="Disordered" evidence="7">
    <location>
        <begin position="554"/>
        <end position="573"/>
    </location>
</feature>
<comment type="subcellular location">
    <subcellularLocation>
        <location evidence="1">Cell membrane</location>
        <topology evidence="1">Multi-pass membrane protein</topology>
    </subcellularLocation>
</comment>
<evidence type="ECO:0000259" key="9">
    <source>
        <dbReference type="PROSITE" id="PS50893"/>
    </source>
</evidence>
<dbReference type="InterPro" id="IPR036640">
    <property type="entry name" value="ABC1_TM_sf"/>
</dbReference>